<evidence type="ECO:0000256" key="2">
    <source>
        <dbReference type="ARBA" id="ARBA00022801"/>
    </source>
</evidence>
<dbReference type="InterPro" id="IPR029058">
    <property type="entry name" value="AB_hydrolase_fold"/>
</dbReference>
<dbReference type="GO" id="GO:0016787">
    <property type="term" value="F:hydrolase activity"/>
    <property type="evidence" value="ECO:0007669"/>
    <property type="project" value="UniProtKB-KW"/>
</dbReference>
<feature type="domain" description="Peptidase S33 tripeptidyl aminopeptidase-like C-terminal" evidence="4">
    <location>
        <begin position="404"/>
        <end position="517"/>
    </location>
</feature>
<dbReference type="Gene3D" id="3.40.50.1820">
    <property type="entry name" value="alpha/beta hydrolase"/>
    <property type="match status" value="1"/>
</dbReference>
<gene>
    <name evidence="5" type="ORF">B0T11DRAFT_313018</name>
</gene>
<dbReference type="OrthoDB" id="425534at2759"/>
<name>A0A8K0WXJ9_9PEZI</name>
<keyword evidence="3" id="KW-0732">Signal</keyword>
<feature type="signal peptide" evidence="3">
    <location>
        <begin position="1"/>
        <end position="20"/>
    </location>
</feature>
<dbReference type="InterPro" id="IPR013595">
    <property type="entry name" value="Pept_S33_TAP-like_C"/>
</dbReference>
<accession>A0A8K0WXJ9</accession>
<organism evidence="5 6">
    <name type="scientific">Plectosphaerella cucumerina</name>
    <dbReference type="NCBI Taxonomy" id="40658"/>
    <lineage>
        <taxon>Eukaryota</taxon>
        <taxon>Fungi</taxon>
        <taxon>Dikarya</taxon>
        <taxon>Ascomycota</taxon>
        <taxon>Pezizomycotina</taxon>
        <taxon>Sordariomycetes</taxon>
        <taxon>Hypocreomycetidae</taxon>
        <taxon>Glomerellales</taxon>
        <taxon>Plectosphaerellaceae</taxon>
        <taxon>Plectosphaerella</taxon>
    </lineage>
</organism>
<reference evidence="5" key="1">
    <citation type="journal article" date="2021" name="Nat. Commun.">
        <title>Genetic determinants of endophytism in the Arabidopsis root mycobiome.</title>
        <authorList>
            <person name="Mesny F."/>
            <person name="Miyauchi S."/>
            <person name="Thiergart T."/>
            <person name="Pickel B."/>
            <person name="Atanasova L."/>
            <person name="Karlsson M."/>
            <person name="Huettel B."/>
            <person name="Barry K.W."/>
            <person name="Haridas S."/>
            <person name="Chen C."/>
            <person name="Bauer D."/>
            <person name="Andreopoulos W."/>
            <person name="Pangilinan J."/>
            <person name="LaButti K."/>
            <person name="Riley R."/>
            <person name="Lipzen A."/>
            <person name="Clum A."/>
            <person name="Drula E."/>
            <person name="Henrissat B."/>
            <person name="Kohler A."/>
            <person name="Grigoriev I.V."/>
            <person name="Martin F.M."/>
            <person name="Hacquard S."/>
        </authorList>
    </citation>
    <scope>NUCLEOTIDE SEQUENCE</scope>
    <source>
        <strain evidence="5">MPI-CAGE-AT-0016</strain>
    </source>
</reference>
<evidence type="ECO:0000256" key="3">
    <source>
        <dbReference type="SAM" id="SignalP"/>
    </source>
</evidence>
<proteinExistence type="inferred from homology"/>
<dbReference type="Pfam" id="PF08386">
    <property type="entry name" value="Abhydrolase_4"/>
    <property type="match status" value="1"/>
</dbReference>
<dbReference type="AlphaFoldDB" id="A0A8K0WXJ9"/>
<evidence type="ECO:0000313" key="6">
    <source>
        <dbReference type="Proteomes" id="UP000813385"/>
    </source>
</evidence>
<keyword evidence="2" id="KW-0378">Hydrolase</keyword>
<feature type="chain" id="PRO_5035438677" evidence="3">
    <location>
        <begin position="21"/>
        <end position="537"/>
    </location>
</feature>
<protein>
    <submittedName>
        <fullName evidence="5">TAP-like protein-domain-containing protein</fullName>
    </submittedName>
</protein>
<sequence length="537" mass="58655">MKITNSLLCVLSSAITVVAAGTLGFSTPLRERQVEGLFNWSAITPTRRLQYHDCYSEYKCARLKVPLDWSKANSTSCSSSVKWAAIGIVTLPATVPETDPSFGGTILINQGGPGGAGSEFVMAAGKYLQGILDGDRHYEILGFDPRGIALSTPRAECYDSASDRALDAVQRQGMSPVSDDMGLNFNYQNLRGLGELCGEQGPDSIFNHMSTASVARDMLEIVDRVDELRRGNSTITDDARKPGLQYLAVSYGTVLGNTFASMFPGRVERMVLDGVADADDFVKGTWLKNLNDAEIVVDHFYETCFQAGDLCPLKLSSDRSAADIKGRVDSFIEDLEKSPISTVSEGRVRFITSFLLRDSIRRNNWGCESEAGMSVLCGDSAADAGERNISWARNIVDKLEKQSPTTGESWARIPLACSGWKYQPSHVFRGPFGHKDFEATSPEDKPAAPLFILSTRYDHATPLANAEYLSTLYPGSAVLIQEGWGHCALLTSKSKCTAKHLRTYFDTGKVPVNGETCEEDCTPSIPWKECADFPFSI</sequence>
<dbReference type="SUPFAM" id="SSF53474">
    <property type="entry name" value="alpha/beta-Hydrolases"/>
    <property type="match status" value="1"/>
</dbReference>
<dbReference type="PANTHER" id="PTHR43248:SF25">
    <property type="entry name" value="AB HYDROLASE-1 DOMAIN-CONTAINING PROTEIN-RELATED"/>
    <property type="match status" value="1"/>
</dbReference>
<evidence type="ECO:0000256" key="1">
    <source>
        <dbReference type="ARBA" id="ARBA00010088"/>
    </source>
</evidence>
<evidence type="ECO:0000313" key="5">
    <source>
        <dbReference type="EMBL" id="KAH7347161.1"/>
    </source>
</evidence>
<comment type="similarity">
    <text evidence="1">Belongs to the peptidase S33 family.</text>
</comment>
<dbReference type="PANTHER" id="PTHR43248">
    <property type="entry name" value="2-SUCCINYL-6-HYDROXY-2,4-CYCLOHEXADIENE-1-CARBOXYLATE SYNTHASE"/>
    <property type="match status" value="1"/>
</dbReference>
<dbReference type="InterPro" id="IPR051601">
    <property type="entry name" value="Serine_prot/Carboxylest_S33"/>
</dbReference>
<keyword evidence="6" id="KW-1185">Reference proteome</keyword>
<dbReference type="EMBL" id="JAGPXD010000007">
    <property type="protein sequence ID" value="KAH7347161.1"/>
    <property type="molecule type" value="Genomic_DNA"/>
</dbReference>
<evidence type="ECO:0000259" key="4">
    <source>
        <dbReference type="Pfam" id="PF08386"/>
    </source>
</evidence>
<dbReference type="Proteomes" id="UP000813385">
    <property type="component" value="Unassembled WGS sequence"/>
</dbReference>
<comment type="caution">
    <text evidence="5">The sequence shown here is derived from an EMBL/GenBank/DDBJ whole genome shotgun (WGS) entry which is preliminary data.</text>
</comment>